<feature type="transmembrane region" description="Helical" evidence="14">
    <location>
        <begin position="32"/>
        <end position="50"/>
    </location>
</feature>
<evidence type="ECO:0000256" key="7">
    <source>
        <dbReference type="ARBA" id="ARBA00022989"/>
    </source>
</evidence>
<evidence type="ECO:0000256" key="1">
    <source>
        <dbReference type="ARBA" id="ARBA00004141"/>
    </source>
</evidence>
<evidence type="ECO:0000256" key="12">
    <source>
        <dbReference type="ARBA" id="ARBA00023201"/>
    </source>
</evidence>
<keyword evidence="12" id="KW-0739">Sodium transport</keyword>
<evidence type="ECO:0000313" key="15">
    <source>
        <dbReference type="EMBL" id="KAH7961919.1"/>
    </source>
</evidence>
<evidence type="ECO:0000256" key="3">
    <source>
        <dbReference type="ARBA" id="ARBA00022448"/>
    </source>
</evidence>
<evidence type="ECO:0000256" key="10">
    <source>
        <dbReference type="ARBA" id="ARBA00023136"/>
    </source>
</evidence>
<evidence type="ECO:0000256" key="9">
    <source>
        <dbReference type="ARBA" id="ARBA00023065"/>
    </source>
</evidence>
<evidence type="ECO:0000256" key="5">
    <source>
        <dbReference type="ARBA" id="ARBA00022847"/>
    </source>
</evidence>
<dbReference type="InterPro" id="IPR038377">
    <property type="entry name" value="Na/Glc_symporter_sf"/>
</dbReference>
<comment type="subcellular location">
    <subcellularLocation>
        <location evidence="1">Membrane</location>
        <topology evidence="1">Multi-pass membrane protein</topology>
    </subcellularLocation>
</comment>
<feature type="transmembrane region" description="Helical" evidence="14">
    <location>
        <begin position="138"/>
        <end position="158"/>
    </location>
</feature>
<keyword evidence="16" id="KW-1185">Reference proteome</keyword>
<keyword evidence="10 14" id="KW-0472">Membrane</keyword>
<dbReference type="AlphaFoldDB" id="A0A9D4SZ27"/>
<keyword evidence="4 14" id="KW-0812">Transmembrane</keyword>
<evidence type="ECO:0000256" key="4">
    <source>
        <dbReference type="ARBA" id="ARBA00022692"/>
    </source>
</evidence>
<reference evidence="15" key="1">
    <citation type="journal article" date="2020" name="Cell">
        <title>Large-Scale Comparative Analyses of Tick Genomes Elucidate Their Genetic Diversity and Vector Capacities.</title>
        <authorList>
            <consortium name="Tick Genome and Microbiome Consortium (TIGMIC)"/>
            <person name="Jia N."/>
            <person name="Wang J."/>
            <person name="Shi W."/>
            <person name="Du L."/>
            <person name="Sun Y."/>
            <person name="Zhan W."/>
            <person name="Jiang J.F."/>
            <person name="Wang Q."/>
            <person name="Zhang B."/>
            <person name="Ji P."/>
            <person name="Bell-Sakyi L."/>
            <person name="Cui X.M."/>
            <person name="Yuan T.T."/>
            <person name="Jiang B.G."/>
            <person name="Yang W.F."/>
            <person name="Lam T.T."/>
            <person name="Chang Q.C."/>
            <person name="Ding S.J."/>
            <person name="Wang X.J."/>
            <person name="Zhu J.G."/>
            <person name="Ruan X.D."/>
            <person name="Zhao L."/>
            <person name="Wei J.T."/>
            <person name="Ye R.Z."/>
            <person name="Que T.C."/>
            <person name="Du C.H."/>
            <person name="Zhou Y.H."/>
            <person name="Cheng J.X."/>
            <person name="Dai P.F."/>
            <person name="Guo W.B."/>
            <person name="Han X.H."/>
            <person name="Huang E.J."/>
            <person name="Li L.F."/>
            <person name="Wei W."/>
            <person name="Gao Y.C."/>
            <person name="Liu J.Z."/>
            <person name="Shao H.Z."/>
            <person name="Wang X."/>
            <person name="Wang C.C."/>
            <person name="Yang T.C."/>
            <person name="Huo Q.B."/>
            <person name="Li W."/>
            <person name="Chen H.Y."/>
            <person name="Chen S.E."/>
            <person name="Zhou L.G."/>
            <person name="Ni X.B."/>
            <person name="Tian J.H."/>
            <person name="Sheng Y."/>
            <person name="Liu T."/>
            <person name="Pan Y.S."/>
            <person name="Xia L.Y."/>
            <person name="Li J."/>
            <person name="Zhao F."/>
            <person name="Cao W.C."/>
        </authorList>
    </citation>
    <scope>NUCLEOTIDE SEQUENCE</scope>
    <source>
        <strain evidence="15">Rsan-2018</strain>
    </source>
</reference>
<dbReference type="InterPro" id="IPR052244">
    <property type="entry name" value="Choline_transporter"/>
</dbReference>
<evidence type="ECO:0000256" key="14">
    <source>
        <dbReference type="SAM" id="Phobius"/>
    </source>
</evidence>
<feature type="transmembrane region" description="Helical" evidence="14">
    <location>
        <begin position="270"/>
        <end position="299"/>
    </location>
</feature>
<comment type="similarity">
    <text evidence="2 13">Belongs to the sodium:solute symporter (SSF) (TC 2.A.21) family.</text>
</comment>
<dbReference type="PANTHER" id="PTHR45897">
    <property type="entry name" value="HIGH-AFFINITY CHOLINE TRANSPORTER 1"/>
    <property type="match status" value="1"/>
</dbReference>
<sequence>MRLLFNQSTWVGGGFLIGAAEAVYKYGIIRCQAPFGYALSLVLGGSLFASKIRSTNALTMMDPFQRRYGHLVCVMLMLPAICAEVAWSAAVLAALGSSVRVIAEVNVPVSIIFSAILTFVYTALGGIYAVASTDVLHIGVMVVGLWLCVPFCVANKAANTIPWPEGNWIGTMSMDYANFIIDEFATTALGGIPWQVFFKFMLACRSNFEAQMVCFLSALGCLFLACPSMIVSAVAKTTNFTAFGYVGGHMLRDTDMHDVLPYSLHYLVPAYAAVVGLGAIASAVMSSTGASALSVASLFTRNVYFNVMRPNVSESARVGTLVPGQ</sequence>
<reference evidence="15" key="2">
    <citation type="submission" date="2021-09" db="EMBL/GenBank/DDBJ databases">
        <authorList>
            <person name="Jia N."/>
            <person name="Wang J."/>
            <person name="Shi W."/>
            <person name="Du L."/>
            <person name="Sun Y."/>
            <person name="Zhan W."/>
            <person name="Jiang J."/>
            <person name="Wang Q."/>
            <person name="Zhang B."/>
            <person name="Ji P."/>
            <person name="Sakyi L.B."/>
            <person name="Cui X."/>
            <person name="Yuan T."/>
            <person name="Jiang B."/>
            <person name="Yang W."/>
            <person name="Lam T.T.-Y."/>
            <person name="Chang Q."/>
            <person name="Ding S."/>
            <person name="Wang X."/>
            <person name="Zhu J."/>
            <person name="Ruan X."/>
            <person name="Zhao L."/>
            <person name="Wei J."/>
            <person name="Que T."/>
            <person name="Du C."/>
            <person name="Cheng J."/>
            <person name="Dai P."/>
            <person name="Han X."/>
            <person name="Huang E."/>
            <person name="Gao Y."/>
            <person name="Liu J."/>
            <person name="Shao H."/>
            <person name="Ye R."/>
            <person name="Li L."/>
            <person name="Wei W."/>
            <person name="Wang X."/>
            <person name="Wang C."/>
            <person name="Huo Q."/>
            <person name="Li W."/>
            <person name="Guo W."/>
            <person name="Chen H."/>
            <person name="Chen S."/>
            <person name="Zhou L."/>
            <person name="Zhou L."/>
            <person name="Ni X."/>
            <person name="Tian J."/>
            <person name="Zhou Y."/>
            <person name="Sheng Y."/>
            <person name="Liu T."/>
            <person name="Pan Y."/>
            <person name="Xia L."/>
            <person name="Li J."/>
            <person name="Zhao F."/>
            <person name="Cao W."/>
        </authorList>
    </citation>
    <scope>NUCLEOTIDE SEQUENCE</scope>
    <source>
        <strain evidence="15">Rsan-2018</strain>
        <tissue evidence="15">Larvae</tissue>
    </source>
</reference>
<dbReference type="GO" id="GO:0005886">
    <property type="term" value="C:plasma membrane"/>
    <property type="evidence" value="ECO:0007669"/>
    <property type="project" value="TreeGrafter"/>
</dbReference>
<dbReference type="PANTHER" id="PTHR45897:SF4">
    <property type="entry name" value="HIGH-AFFINITY CHOLINE TRANSPORTER 1"/>
    <property type="match status" value="1"/>
</dbReference>
<keyword evidence="11" id="KW-0325">Glycoprotein</keyword>
<keyword evidence="5" id="KW-0769">Symport</keyword>
<dbReference type="Gene3D" id="1.20.1730.10">
    <property type="entry name" value="Sodium/glucose cotransporter"/>
    <property type="match status" value="1"/>
</dbReference>
<keyword evidence="7 14" id="KW-1133">Transmembrane helix</keyword>
<dbReference type="VEuPathDB" id="VectorBase:RSAN_041875"/>
<evidence type="ECO:0000256" key="8">
    <source>
        <dbReference type="ARBA" id="ARBA00023053"/>
    </source>
</evidence>
<keyword evidence="9" id="KW-0406">Ion transport</keyword>
<dbReference type="PROSITE" id="PS50283">
    <property type="entry name" value="NA_SOLUT_SYMP_3"/>
    <property type="match status" value="1"/>
</dbReference>
<feature type="transmembrane region" description="Helical" evidence="14">
    <location>
        <begin position="71"/>
        <end position="95"/>
    </location>
</feature>
<gene>
    <name evidence="15" type="ORF">HPB52_013382</name>
</gene>
<dbReference type="Proteomes" id="UP000821837">
    <property type="component" value="Chromosome 3"/>
</dbReference>
<dbReference type="InterPro" id="IPR001734">
    <property type="entry name" value="Na/solute_symporter"/>
</dbReference>
<keyword evidence="6" id="KW-0530">Neurotransmitter biosynthesis</keyword>
<feature type="transmembrane region" description="Helical" evidence="14">
    <location>
        <begin position="213"/>
        <end position="235"/>
    </location>
</feature>
<protein>
    <submittedName>
        <fullName evidence="15">Uncharacterized protein</fullName>
    </submittedName>
</protein>
<dbReference type="GO" id="GO:0005307">
    <property type="term" value="F:choline:sodium symporter activity"/>
    <property type="evidence" value="ECO:0007669"/>
    <property type="project" value="TreeGrafter"/>
</dbReference>
<keyword evidence="8" id="KW-0915">Sodium</keyword>
<feature type="transmembrane region" description="Helical" evidence="14">
    <location>
        <begin position="107"/>
        <end position="131"/>
    </location>
</feature>
<comment type="caution">
    <text evidence="15">The sequence shown here is derived from an EMBL/GenBank/DDBJ whole genome shotgun (WGS) entry which is preliminary data.</text>
</comment>
<dbReference type="Pfam" id="PF00474">
    <property type="entry name" value="SSF"/>
    <property type="match status" value="1"/>
</dbReference>
<proteinExistence type="inferred from homology"/>
<evidence type="ECO:0000256" key="13">
    <source>
        <dbReference type="RuleBase" id="RU362091"/>
    </source>
</evidence>
<evidence type="ECO:0000313" key="16">
    <source>
        <dbReference type="Proteomes" id="UP000821837"/>
    </source>
</evidence>
<feature type="transmembrane region" description="Helical" evidence="14">
    <location>
        <begin position="178"/>
        <end position="201"/>
    </location>
</feature>
<keyword evidence="3" id="KW-0813">Transport</keyword>
<organism evidence="15 16">
    <name type="scientific">Rhipicephalus sanguineus</name>
    <name type="common">Brown dog tick</name>
    <name type="synonym">Ixodes sanguineus</name>
    <dbReference type="NCBI Taxonomy" id="34632"/>
    <lineage>
        <taxon>Eukaryota</taxon>
        <taxon>Metazoa</taxon>
        <taxon>Ecdysozoa</taxon>
        <taxon>Arthropoda</taxon>
        <taxon>Chelicerata</taxon>
        <taxon>Arachnida</taxon>
        <taxon>Acari</taxon>
        <taxon>Parasitiformes</taxon>
        <taxon>Ixodida</taxon>
        <taxon>Ixodoidea</taxon>
        <taxon>Ixodidae</taxon>
        <taxon>Rhipicephalinae</taxon>
        <taxon>Rhipicephalus</taxon>
        <taxon>Rhipicephalus</taxon>
    </lineage>
</organism>
<dbReference type="EMBL" id="JABSTV010001249">
    <property type="protein sequence ID" value="KAH7961919.1"/>
    <property type="molecule type" value="Genomic_DNA"/>
</dbReference>
<evidence type="ECO:0000256" key="6">
    <source>
        <dbReference type="ARBA" id="ARBA00022979"/>
    </source>
</evidence>
<evidence type="ECO:0000256" key="11">
    <source>
        <dbReference type="ARBA" id="ARBA00023180"/>
    </source>
</evidence>
<evidence type="ECO:0000256" key="2">
    <source>
        <dbReference type="ARBA" id="ARBA00006434"/>
    </source>
</evidence>
<accession>A0A9D4SZ27</accession>
<name>A0A9D4SZ27_RHISA</name>
<dbReference type="GO" id="GO:0008292">
    <property type="term" value="P:acetylcholine biosynthetic process"/>
    <property type="evidence" value="ECO:0007669"/>
    <property type="project" value="TreeGrafter"/>
</dbReference>